<evidence type="ECO:0000313" key="3">
    <source>
        <dbReference type="Proteomes" id="UP000198847"/>
    </source>
</evidence>
<dbReference type="EMBL" id="FODY01000001">
    <property type="protein sequence ID" value="SEO35755.1"/>
    <property type="molecule type" value="Genomic_DNA"/>
</dbReference>
<evidence type="ECO:0008006" key="4">
    <source>
        <dbReference type="Google" id="ProtNLM"/>
    </source>
</evidence>
<keyword evidence="1" id="KW-1133">Transmembrane helix</keyword>
<sequence length="242" mass="27631">MEIGIILAVDFFILLLILANIPLYLQLCYRRNASDDYIVVTVYAVYRLLHYSMKIPALQLEKEGKVWPTAEVAKGQESVDSDPGREQVFVKRFIERYVLHPGRLRHVLAEIKEHFIVYRRFMNALIGKLTCVHLAWRTRYGMEDAALVGILYGVIWSGKSLLLKRLGQRVTFSARPIVALIPVQGRSLWEIEFDCIFSLKLGNLITAIGMMVYIMAKEARDSGRASDTRLNEDGYGKYQGNG</sequence>
<dbReference type="STRING" id="112903.SAMN04490178_101305"/>
<evidence type="ECO:0000313" key="2">
    <source>
        <dbReference type="EMBL" id="SEO35755.1"/>
    </source>
</evidence>
<dbReference type="AlphaFoldDB" id="A0A1H8P1M9"/>
<proteinExistence type="predicted"/>
<accession>A0A1H8P1M9</accession>
<reference evidence="2 3" key="1">
    <citation type="submission" date="2016-10" db="EMBL/GenBank/DDBJ databases">
        <authorList>
            <person name="de Groot N.N."/>
        </authorList>
    </citation>
    <scope>NUCLEOTIDE SEQUENCE [LARGE SCALE GENOMIC DNA]</scope>
    <source>
        <strain evidence="2 3">DSM 13305</strain>
    </source>
</reference>
<keyword evidence="1" id="KW-0472">Membrane</keyword>
<organism evidence="2 3">
    <name type="scientific">Propionispora vibrioides</name>
    <dbReference type="NCBI Taxonomy" id="112903"/>
    <lineage>
        <taxon>Bacteria</taxon>
        <taxon>Bacillati</taxon>
        <taxon>Bacillota</taxon>
        <taxon>Negativicutes</taxon>
        <taxon>Selenomonadales</taxon>
        <taxon>Sporomusaceae</taxon>
        <taxon>Propionispora</taxon>
    </lineage>
</organism>
<dbReference type="InterPro" id="IPR021338">
    <property type="entry name" value="DUF2953"/>
</dbReference>
<dbReference type="OrthoDB" id="1683589at2"/>
<dbReference type="RefSeq" id="WP_143050556.1">
    <property type="nucleotide sequence ID" value="NZ_FODY01000001.1"/>
</dbReference>
<keyword evidence="1" id="KW-0812">Transmembrane</keyword>
<name>A0A1H8P1M9_9FIRM</name>
<keyword evidence="3" id="KW-1185">Reference proteome</keyword>
<feature type="transmembrane region" description="Helical" evidence="1">
    <location>
        <begin position="6"/>
        <end position="25"/>
    </location>
</feature>
<evidence type="ECO:0000256" key="1">
    <source>
        <dbReference type="SAM" id="Phobius"/>
    </source>
</evidence>
<dbReference type="Proteomes" id="UP000198847">
    <property type="component" value="Unassembled WGS sequence"/>
</dbReference>
<dbReference type="Pfam" id="PF11167">
    <property type="entry name" value="DUF2953"/>
    <property type="match status" value="1"/>
</dbReference>
<protein>
    <recommendedName>
        <fullName evidence="4">DUF2953 domain-containing protein</fullName>
    </recommendedName>
</protein>
<gene>
    <name evidence="2" type="ORF">SAMN04490178_101305</name>
</gene>